<name>A0A8J5JK52_HOMAM</name>
<dbReference type="EMBL" id="JAHLQT010040280">
    <property type="protein sequence ID" value="KAG7155848.1"/>
    <property type="molecule type" value="Genomic_DNA"/>
</dbReference>
<reference evidence="3" key="1">
    <citation type="journal article" date="2021" name="Sci. Adv.">
        <title>The American lobster genome reveals insights on longevity, neural, and immune adaptations.</title>
        <authorList>
            <person name="Polinski J.M."/>
            <person name="Zimin A.V."/>
            <person name="Clark K.F."/>
            <person name="Kohn A.B."/>
            <person name="Sadowski N."/>
            <person name="Timp W."/>
            <person name="Ptitsyn A."/>
            <person name="Khanna P."/>
            <person name="Romanova D.Y."/>
            <person name="Williams P."/>
            <person name="Greenwood S.J."/>
            <person name="Moroz L.L."/>
            <person name="Walt D.R."/>
            <person name="Bodnar A.G."/>
        </authorList>
    </citation>
    <scope>NUCLEOTIDE SEQUENCE</scope>
    <source>
        <strain evidence="3">GMGI-L3</strain>
    </source>
</reference>
<dbReference type="InterPro" id="IPR039635">
    <property type="entry name" value="ERMARD"/>
</dbReference>
<evidence type="ECO:0000313" key="3">
    <source>
        <dbReference type="EMBL" id="KAG7155848.1"/>
    </source>
</evidence>
<gene>
    <name evidence="3" type="primary">ERMARD-L</name>
    <name evidence="3" type="ORF">Hamer_G019262</name>
</gene>
<proteinExistence type="predicted"/>
<accession>A0A8J5JK52</accession>
<feature type="compositionally biased region" description="Polar residues" evidence="1">
    <location>
        <begin position="353"/>
        <end position="369"/>
    </location>
</feature>
<dbReference type="PANTHER" id="PTHR31701:SF2">
    <property type="entry name" value="ENDOPLASMIC RETICULUM MEMBRANE-ASSOCIATED RNA DEGRADATION PROTEIN"/>
    <property type="match status" value="1"/>
</dbReference>
<keyword evidence="4" id="KW-1185">Reference proteome</keyword>
<sequence length="576" mass="65002">MMRLSWIMSQSSFLSPEVKDLLQKATPASSGQVADSNSISWIRRDCGIVWQKVEELFTDIKEENGSKIWFCEAVVKMASLFGHCHNSLKNLTQDEYSVNISPFLEWTNQEDDINVCLKQIYEGSCNSGHLVALLTITAVTERALGNLVLTKREQVPFLLRDLLVTEELQEILGPTRVQVLRVLLGSVLGINLRNIAWHGFLSPCEANPAFVATIIIILADCGRLLRDYQVVNVPCRPVMSFTEAVSLSSVFEEVAIPPRPVMEELITKSPLVPAIMTPAWMKALDLLTAKKWGLCVVLLLPMLECSLRCLFAYANEVSDRVLTAENSTLYTTLDEILQPTVCKVIHNQSVEQHNQYSSHRNSGSNIDTSAEQHDKPPLTVGMVEILNSNLVLHFVGKKLNEALHDLLNFVQGPRVRDRVSHGEVKFDQIPQSVAHHTLYLSLLVLSLGNWRSRCKRTLICKTLSCISTKNIDSSEPGEDKMCCDMKQKNNEKEAAIFHKKLLSSVTQLSEWRTWERADCSELDYDDWESQISVSLELPQMITFPPFNITHKVLKLRLKTQKWRTSNPEAEEVTTDG</sequence>
<dbReference type="Proteomes" id="UP000747542">
    <property type="component" value="Unassembled WGS sequence"/>
</dbReference>
<dbReference type="AlphaFoldDB" id="A0A8J5JK52"/>
<feature type="domain" description="DUF4209" evidence="2">
    <location>
        <begin position="142"/>
        <end position="219"/>
    </location>
</feature>
<dbReference type="Pfam" id="PF13910">
    <property type="entry name" value="DUF4209"/>
    <property type="match status" value="1"/>
</dbReference>
<evidence type="ECO:0000259" key="2">
    <source>
        <dbReference type="Pfam" id="PF13910"/>
    </source>
</evidence>
<feature type="region of interest" description="Disordered" evidence="1">
    <location>
        <begin position="353"/>
        <end position="373"/>
    </location>
</feature>
<organism evidence="3 4">
    <name type="scientific">Homarus americanus</name>
    <name type="common">American lobster</name>
    <dbReference type="NCBI Taxonomy" id="6706"/>
    <lineage>
        <taxon>Eukaryota</taxon>
        <taxon>Metazoa</taxon>
        <taxon>Ecdysozoa</taxon>
        <taxon>Arthropoda</taxon>
        <taxon>Crustacea</taxon>
        <taxon>Multicrustacea</taxon>
        <taxon>Malacostraca</taxon>
        <taxon>Eumalacostraca</taxon>
        <taxon>Eucarida</taxon>
        <taxon>Decapoda</taxon>
        <taxon>Pleocyemata</taxon>
        <taxon>Astacidea</taxon>
        <taxon>Nephropoidea</taxon>
        <taxon>Nephropidae</taxon>
        <taxon>Homarus</taxon>
    </lineage>
</organism>
<comment type="caution">
    <text evidence="3">The sequence shown here is derived from an EMBL/GenBank/DDBJ whole genome shotgun (WGS) entry which is preliminary data.</text>
</comment>
<dbReference type="InterPro" id="IPR025209">
    <property type="entry name" value="DUF4209"/>
</dbReference>
<evidence type="ECO:0000256" key="1">
    <source>
        <dbReference type="SAM" id="MobiDB-lite"/>
    </source>
</evidence>
<evidence type="ECO:0000313" key="4">
    <source>
        <dbReference type="Proteomes" id="UP000747542"/>
    </source>
</evidence>
<dbReference type="PANTHER" id="PTHR31701">
    <property type="entry name" value="ENDOPLASMIC RETICULUM MEMBRANE-ASSOCIATED RNA DEGRADATION PROTEIN"/>
    <property type="match status" value="1"/>
</dbReference>
<protein>
    <submittedName>
        <fullName evidence="3">Endoplasmic reticulum membrane-associated RNA degradation protein-like</fullName>
    </submittedName>
</protein>